<keyword evidence="2" id="KW-0808">Transferase</keyword>
<evidence type="ECO:0000259" key="1">
    <source>
        <dbReference type="Pfam" id="PF13649"/>
    </source>
</evidence>
<name>A0A326U8G6_THEHA</name>
<dbReference type="InterPro" id="IPR041698">
    <property type="entry name" value="Methyltransf_25"/>
</dbReference>
<keyword evidence="2" id="KW-0489">Methyltransferase</keyword>
<proteinExistence type="predicted"/>
<dbReference type="EMBL" id="QKUF01000006">
    <property type="protein sequence ID" value="PZW31090.1"/>
    <property type="molecule type" value="Genomic_DNA"/>
</dbReference>
<dbReference type="Gene3D" id="3.40.50.150">
    <property type="entry name" value="Vaccinia Virus protein VP39"/>
    <property type="match status" value="1"/>
</dbReference>
<gene>
    <name evidence="2" type="ORF">EI42_02187</name>
</gene>
<dbReference type="Pfam" id="PF13649">
    <property type="entry name" value="Methyltransf_25"/>
    <property type="match status" value="1"/>
</dbReference>
<dbReference type="CDD" id="cd02440">
    <property type="entry name" value="AdoMet_MTases"/>
    <property type="match status" value="1"/>
</dbReference>
<dbReference type="Proteomes" id="UP000248806">
    <property type="component" value="Unassembled WGS sequence"/>
</dbReference>
<reference evidence="2 3" key="1">
    <citation type="submission" date="2018-06" db="EMBL/GenBank/DDBJ databases">
        <title>Genomic Encyclopedia of Archaeal and Bacterial Type Strains, Phase II (KMG-II): from individual species to whole genera.</title>
        <authorList>
            <person name="Goeker M."/>
        </authorList>
    </citation>
    <scope>NUCLEOTIDE SEQUENCE [LARGE SCALE GENOMIC DNA]</scope>
    <source>
        <strain evidence="2 3">ATCC BAA-1881</strain>
    </source>
</reference>
<keyword evidence="3" id="KW-1185">Reference proteome</keyword>
<evidence type="ECO:0000313" key="2">
    <source>
        <dbReference type="EMBL" id="PZW31090.1"/>
    </source>
</evidence>
<sequence length="290" mass="32564">MHCMDKKIHEENRLSWNAATVAHNSHKGDQAAFFRRGGSTLFPEERELLGDVNGLSVVHLQCNSGQDSLSIARLGASVTGVDISDTAIDFARSLSQESGIPATFHRMDVYDWLAEAAHDSQRFDIVFCSYGALCWLSDLPLWAQGIAAVLKPGGRFIVIDFHPVCMLYEWDMERRYPYFTEGRAFTEESGVSDYVALSDTGLLFGTSGEEGVKDFKNPHRSHLYSWNISEILGALLGSGLTLTEFKEYPYSNGFKPFQNMQELPDQRWQLPPEQPNLPLMYSIVAQKAVR</sequence>
<dbReference type="GO" id="GO:0008168">
    <property type="term" value="F:methyltransferase activity"/>
    <property type="evidence" value="ECO:0007669"/>
    <property type="project" value="UniProtKB-KW"/>
</dbReference>
<dbReference type="SUPFAM" id="SSF53335">
    <property type="entry name" value="S-adenosyl-L-methionine-dependent methyltransferases"/>
    <property type="match status" value="1"/>
</dbReference>
<organism evidence="2 3">
    <name type="scientific">Thermosporothrix hazakensis</name>
    <dbReference type="NCBI Taxonomy" id="644383"/>
    <lineage>
        <taxon>Bacteria</taxon>
        <taxon>Bacillati</taxon>
        <taxon>Chloroflexota</taxon>
        <taxon>Ktedonobacteria</taxon>
        <taxon>Ktedonobacterales</taxon>
        <taxon>Thermosporotrichaceae</taxon>
        <taxon>Thermosporothrix</taxon>
    </lineage>
</organism>
<feature type="domain" description="Methyltransferase" evidence="1">
    <location>
        <begin position="57"/>
        <end position="154"/>
    </location>
</feature>
<dbReference type="PANTHER" id="PTHR43464">
    <property type="entry name" value="METHYLTRANSFERASE"/>
    <property type="match status" value="1"/>
</dbReference>
<dbReference type="AlphaFoldDB" id="A0A326U8G6"/>
<dbReference type="PANTHER" id="PTHR43464:SF82">
    <property type="entry name" value="METHYLTRANSFERASE DOMAIN-CONTAINING PROTEIN"/>
    <property type="match status" value="1"/>
</dbReference>
<protein>
    <submittedName>
        <fullName evidence="2">Methyltransferase family protein</fullName>
    </submittedName>
</protein>
<comment type="caution">
    <text evidence="2">The sequence shown here is derived from an EMBL/GenBank/DDBJ whole genome shotgun (WGS) entry which is preliminary data.</text>
</comment>
<accession>A0A326U8G6</accession>
<dbReference type="GO" id="GO:0032259">
    <property type="term" value="P:methylation"/>
    <property type="evidence" value="ECO:0007669"/>
    <property type="project" value="UniProtKB-KW"/>
</dbReference>
<dbReference type="InterPro" id="IPR029063">
    <property type="entry name" value="SAM-dependent_MTases_sf"/>
</dbReference>
<evidence type="ECO:0000313" key="3">
    <source>
        <dbReference type="Proteomes" id="UP000248806"/>
    </source>
</evidence>